<name>A0A6M6DQ23_PRIMG</name>
<reference evidence="1 2" key="1">
    <citation type="submission" date="2019-10" db="EMBL/GenBank/DDBJ databases">
        <title>Complete genome sequences for adaption low water activity.</title>
        <authorList>
            <person name="Zhao L."/>
            <person name="Zhong J."/>
        </authorList>
    </citation>
    <scope>NUCLEOTIDE SEQUENCE [LARGE SCALE GENOMIC DNA]</scope>
    <source>
        <strain evidence="1 2">FDU301</strain>
        <plasmid evidence="2">pfdu301f</plasmid>
    </source>
</reference>
<evidence type="ECO:0000313" key="1">
    <source>
        <dbReference type="EMBL" id="QJX74699.1"/>
    </source>
</evidence>
<protein>
    <submittedName>
        <fullName evidence="1">Uncharacterized protein</fullName>
    </submittedName>
</protein>
<organism evidence="1 2">
    <name type="scientific">Priestia megaterium</name>
    <name type="common">Bacillus megaterium</name>
    <dbReference type="NCBI Taxonomy" id="1404"/>
    <lineage>
        <taxon>Bacteria</taxon>
        <taxon>Bacillati</taxon>
        <taxon>Bacillota</taxon>
        <taxon>Bacilli</taxon>
        <taxon>Bacillales</taxon>
        <taxon>Bacillaceae</taxon>
        <taxon>Priestia</taxon>
    </lineage>
</organism>
<keyword evidence="1" id="KW-0614">Plasmid</keyword>
<proteinExistence type="predicted"/>
<dbReference type="AlphaFoldDB" id="A0A6M6DQ23"/>
<dbReference type="EMBL" id="CP045268">
    <property type="protein sequence ID" value="QJX74699.1"/>
    <property type="molecule type" value="Genomic_DNA"/>
</dbReference>
<gene>
    <name evidence="1" type="ORF">FDZ14_00340</name>
</gene>
<geneLocation type="plasmid" evidence="2">
    <name>pfdu301f</name>
</geneLocation>
<accession>A0A6M6DQ23</accession>
<evidence type="ECO:0000313" key="2">
    <source>
        <dbReference type="Proteomes" id="UP000501076"/>
    </source>
</evidence>
<dbReference type="Proteomes" id="UP000501076">
    <property type="component" value="Plasmid pFDU301F"/>
</dbReference>
<sequence>MLHTQEVAFYFVTLTPCNGFECFIRKSIPLRTFILDKKSIIFIVHLSPEINYERLFETLYFYERTFV</sequence>